<keyword evidence="12" id="KW-0966">Cell projection</keyword>
<evidence type="ECO:0000256" key="10">
    <source>
        <dbReference type="ARBA" id="ARBA00023225"/>
    </source>
</evidence>
<evidence type="ECO:0000313" key="13">
    <source>
        <dbReference type="Proteomes" id="UP001575652"/>
    </source>
</evidence>
<comment type="caution">
    <text evidence="12">The sequence shown here is derived from an EMBL/GenBank/DDBJ whole genome shotgun (WGS) entry which is preliminary data.</text>
</comment>
<dbReference type="RefSeq" id="WP_373972529.1">
    <property type="nucleotide sequence ID" value="NZ_JBHDLJ010000010.1"/>
</dbReference>
<evidence type="ECO:0000256" key="1">
    <source>
        <dbReference type="ARBA" id="ARBA00004413"/>
    </source>
</evidence>
<comment type="subcellular location">
    <subcellularLocation>
        <location evidence="1">Cell membrane</location>
        <topology evidence="1">Peripheral membrane protein</topology>
        <orientation evidence="1">Cytoplasmic side</orientation>
    </subcellularLocation>
</comment>
<evidence type="ECO:0000256" key="9">
    <source>
        <dbReference type="ARBA" id="ARBA00023136"/>
    </source>
</evidence>
<evidence type="ECO:0000256" key="2">
    <source>
        <dbReference type="ARBA" id="ARBA00010004"/>
    </source>
</evidence>
<evidence type="ECO:0000256" key="4">
    <source>
        <dbReference type="ARBA" id="ARBA00022448"/>
    </source>
</evidence>
<evidence type="ECO:0000256" key="7">
    <source>
        <dbReference type="ARBA" id="ARBA00022795"/>
    </source>
</evidence>
<feature type="compositionally biased region" description="Basic and acidic residues" evidence="11">
    <location>
        <begin position="108"/>
        <end position="122"/>
    </location>
</feature>
<evidence type="ECO:0000256" key="5">
    <source>
        <dbReference type="ARBA" id="ARBA00022475"/>
    </source>
</evidence>
<evidence type="ECO:0000313" key="12">
    <source>
        <dbReference type="EMBL" id="MFB0835353.1"/>
    </source>
</evidence>
<accession>A0ABV4UP00</accession>
<keyword evidence="6" id="KW-0145">Chemotaxis</keyword>
<evidence type="ECO:0000256" key="8">
    <source>
        <dbReference type="ARBA" id="ARBA00022927"/>
    </source>
</evidence>
<evidence type="ECO:0000256" key="6">
    <source>
        <dbReference type="ARBA" id="ARBA00022500"/>
    </source>
</evidence>
<comment type="similarity">
    <text evidence="2">Belongs to the FliJ family.</text>
</comment>
<organism evidence="12 13">
    <name type="scientific">Arthrobacter halodurans</name>
    <dbReference type="NCBI Taxonomy" id="516699"/>
    <lineage>
        <taxon>Bacteria</taxon>
        <taxon>Bacillati</taxon>
        <taxon>Actinomycetota</taxon>
        <taxon>Actinomycetes</taxon>
        <taxon>Micrococcales</taxon>
        <taxon>Micrococcaceae</taxon>
        <taxon>Arthrobacter</taxon>
    </lineage>
</organism>
<keyword evidence="12" id="KW-0969">Cilium</keyword>
<dbReference type="Proteomes" id="UP001575652">
    <property type="component" value="Unassembled WGS sequence"/>
</dbReference>
<keyword evidence="5" id="KW-1003">Cell membrane</keyword>
<dbReference type="InterPro" id="IPR012823">
    <property type="entry name" value="Flagell_FliJ"/>
</dbReference>
<keyword evidence="13" id="KW-1185">Reference proteome</keyword>
<protein>
    <recommendedName>
        <fullName evidence="3">Flagellar FliJ protein</fullName>
    </recommendedName>
</protein>
<keyword evidence="9" id="KW-0472">Membrane</keyword>
<dbReference type="InterPro" id="IPR053716">
    <property type="entry name" value="Flag_assembly_chemotaxis_eff"/>
</dbReference>
<reference evidence="12 13" key="1">
    <citation type="submission" date="2024-09" db="EMBL/GenBank/DDBJ databases">
        <authorList>
            <person name="Salinas-Garcia M.A."/>
            <person name="Prieme A."/>
        </authorList>
    </citation>
    <scope>NUCLEOTIDE SEQUENCE [LARGE SCALE GENOMIC DNA]</scope>
    <source>
        <strain evidence="12 13">DSM 21081</strain>
    </source>
</reference>
<keyword evidence="10" id="KW-1006">Bacterial flagellum protein export</keyword>
<dbReference type="EMBL" id="JBHDLJ010000010">
    <property type="protein sequence ID" value="MFB0835353.1"/>
    <property type="molecule type" value="Genomic_DNA"/>
</dbReference>
<feature type="region of interest" description="Disordered" evidence="11">
    <location>
        <begin position="108"/>
        <end position="143"/>
    </location>
</feature>
<keyword evidence="7" id="KW-1005">Bacterial flagellum biogenesis</keyword>
<sequence length="143" mass="14988">MGREFRLSGLLRLRDAQEAQAAGRLASANAGLRDGAARSARARAEAEDSAAEADSSATLLAIAAARASTRGMLVELDGLVATLESGARAAAEEHRAARRSAVALQKLGDRHAEERAREDLAREQTTLDELAARGPETGRGGDR</sequence>
<dbReference type="Gene3D" id="1.10.287.1700">
    <property type="match status" value="1"/>
</dbReference>
<keyword evidence="4" id="KW-0813">Transport</keyword>
<evidence type="ECO:0000256" key="3">
    <source>
        <dbReference type="ARBA" id="ARBA00020392"/>
    </source>
</evidence>
<name>A0ABV4UP00_9MICC</name>
<keyword evidence="8" id="KW-0653">Protein transport</keyword>
<dbReference type="Pfam" id="PF02050">
    <property type="entry name" value="FliJ"/>
    <property type="match status" value="1"/>
</dbReference>
<evidence type="ECO:0000256" key="11">
    <source>
        <dbReference type="SAM" id="MobiDB-lite"/>
    </source>
</evidence>
<proteinExistence type="inferred from homology"/>
<keyword evidence="12" id="KW-0282">Flagellum</keyword>
<gene>
    <name evidence="12" type="ORF">ACETWP_12210</name>
</gene>